<evidence type="ECO:0000313" key="11">
    <source>
        <dbReference type="Proteomes" id="UP000184088"/>
    </source>
</evidence>
<comment type="function">
    <text evidence="9">Essential subunit of the Sec protein translocation channel SecYEG. Clamps together the 2 halves of SecY. May contact the channel plug during translocation.</text>
</comment>
<evidence type="ECO:0000256" key="9">
    <source>
        <dbReference type="HAMAP-Rule" id="MF_00422"/>
    </source>
</evidence>
<evidence type="ECO:0000256" key="1">
    <source>
        <dbReference type="ARBA" id="ARBA00004370"/>
    </source>
</evidence>
<dbReference type="GO" id="GO:0065002">
    <property type="term" value="P:intracellular protein transmembrane transport"/>
    <property type="evidence" value="ECO:0007669"/>
    <property type="project" value="UniProtKB-UniRule"/>
</dbReference>
<dbReference type="PANTHER" id="PTHR33910:SF1">
    <property type="entry name" value="PROTEIN TRANSLOCASE SUBUNIT SECE"/>
    <property type="match status" value="1"/>
</dbReference>
<keyword evidence="5 9" id="KW-0653">Protein transport</keyword>
<comment type="similarity">
    <text evidence="9">Belongs to the SecE/SEC61-gamma family.</text>
</comment>
<dbReference type="NCBIfam" id="TIGR00964">
    <property type="entry name" value="secE_bact"/>
    <property type="match status" value="1"/>
</dbReference>
<dbReference type="AlphaFoldDB" id="A0A1M5ETG7"/>
<keyword evidence="6 9" id="KW-1133">Transmembrane helix</keyword>
<name>A0A1M5ETG7_9THEO</name>
<evidence type="ECO:0000256" key="2">
    <source>
        <dbReference type="ARBA" id="ARBA00022448"/>
    </source>
</evidence>
<gene>
    <name evidence="9" type="primary">secE</name>
    <name evidence="10" type="ORF">SAMN02746089_02614</name>
</gene>
<proteinExistence type="inferred from homology"/>
<evidence type="ECO:0000256" key="8">
    <source>
        <dbReference type="ARBA" id="ARBA00023136"/>
    </source>
</evidence>
<comment type="subunit">
    <text evidence="9">Component of the Sec protein translocase complex. Heterotrimer consisting of SecY, SecE and SecG subunits. The heterotrimers can form oligomers, although 1 heterotrimer is thought to be able to translocate proteins. Interacts with the ribosome. Interacts with SecDF, and other proteins may be involved. Interacts with SecA.</text>
</comment>
<dbReference type="InterPro" id="IPR005807">
    <property type="entry name" value="SecE_bac"/>
</dbReference>
<evidence type="ECO:0000256" key="6">
    <source>
        <dbReference type="ARBA" id="ARBA00022989"/>
    </source>
</evidence>
<dbReference type="GO" id="GO:0009306">
    <property type="term" value="P:protein secretion"/>
    <property type="evidence" value="ECO:0007669"/>
    <property type="project" value="UniProtKB-UniRule"/>
</dbReference>
<dbReference type="OrthoDB" id="9799073at2"/>
<dbReference type="PROSITE" id="PS01067">
    <property type="entry name" value="SECE_SEC61G"/>
    <property type="match status" value="1"/>
</dbReference>
<keyword evidence="3 9" id="KW-1003">Cell membrane</keyword>
<feature type="transmembrane region" description="Helical" evidence="9">
    <location>
        <begin position="33"/>
        <end position="59"/>
    </location>
</feature>
<evidence type="ECO:0000256" key="3">
    <source>
        <dbReference type="ARBA" id="ARBA00022475"/>
    </source>
</evidence>
<dbReference type="RefSeq" id="WP_073346314.1">
    <property type="nucleotide sequence ID" value="NZ_FQVH01000049.1"/>
</dbReference>
<reference evidence="10 11" key="1">
    <citation type="submission" date="2016-11" db="EMBL/GenBank/DDBJ databases">
        <authorList>
            <person name="Jaros S."/>
            <person name="Januszkiewicz K."/>
            <person name="Wedrychowicz H."/>
        </authorList>
    </citation>
    <scope>NUCLEOTIDE SEQUENCE [LARGE SCALE GENOMIC DNA]</scope>
    <source>
        <strain evidence="10 11">DSM 17918</strain>
    </source>
</reference>
<protein>
    <recommendedName>
        <fullName evidence="9">Protein translocase subunit SecE</fullName>
    </recommendedName>
</protein>
<dbReference type="InterPro" id="IPR001901">
    <property type="entry name" value="Translocase_SecE/Sec61-g"/>
</dbReference>
<dbReference type="Proteomes" id="UP000184088">
    <property type="component" value="Unassembled WGS sequence"/>
</dbReference>
<dbReference type="GO" id="GO:0005886">
    <property type="term" value="C:plasma membrane"/>
    <property type="evidence" value="ECO:0007669"/>
    <property type="project" value="UniProtKB-SubCell"/>
</dbReference>
<comment type="subcellular location">
    <subcellularLocation>
        <location evidence="9">Cell membrane</location>
        <topology evidence="9">Single-pass membrane protein</topology>
    </subcellularLocation>
    <subcellularLocation>
        <location evidence="1">Membrane</location>
    </subcellularLocation>
</comment>
<dbReference type="PRINTS" id="PR01650">
    <property type="entry name" value="SECETRNLCASE"/>
</dbReference>
<evidence type="ECO:0000256" key="7">
    <source>
        <dbReference type="ARBA" id="ARBA00023010"/>
    </source>
</evidence>
<evidence type="ECO:0000256" key="5">
    <source>
        <dbReference type="ARBA" id="ARBA00022927"/>
    </source>
</evidence>
<evidence type="ECO:0000313" key="10">
    <source>
        <dbReference type="EMBL" id="SHF82507.1"/>
    </source>
</evidence>
<dbReference type="STRING" id="1121256.SAMN02746089_02614"/>
<dbReference type="Gene3D" id="1.20.5.1030">
    <property type="entry name" value="Preprotein translocase secy subunit"/>
    <property type="match status" value="1"/>
</dbReference>
<dbReference type="Pfam" id="PF00584">
    <property type="entry name" value="SecE"/>
    <property type="match status" value="1"/>
</dbReference>
<dbReference type="PANTHER" id="PTHR33910">
    <property type="entry name" value="PROTEIN TRANSLOCASE SUBUNIT SECE"/>
    <property type="match status" value="1"/>
</dbReference>
<keyword evidence="7 9" id="KW-0811">Translocation</keyword>
<keyword evidence="4 9" id="KW-0812">Transmembrane</keyword>
<keyword evidence="11" id="KW-1185">Reference proteome</keyword>
<dbReference type="GO" id="GO:0006605">
    <property type="term" value="P:protein targeting"/>
    <property type="evidence" value="ECO:0007669"/>
    <property type="project" value="UniProtKB-UniRule"/>
</dbReference>
<evidence type="ECO:0000256" key="4">
    <source>
        <dbReference type="ARBA" id="ARBA00022692"/>
    </source>
</evidence>
<dbReference type="GO" id="GO:0043952">
    <property type="term" value="P:protein transport by the Sec complex"/>
    <property type="evidence" value="ECO:0007669"/>
    <property type="project" value="UniProtKB-UniRule"/>
</dbReference>
<dbReference type="EMBL" id="FQVH01000049">
    <property type="protein sequence ID" value="SHF82507.1"/>
    <property type="molecule type" value="Genomic_DNA"/>
</dbReference>
<dbReference type="GO" id="GO:0008320">
    <property type="term" value="F:protein transmembrane transporter activity"/>
    <property type="evidence" value="ECO:0007669"/>
    <property type="project" value="UniProtKB-UniRule"/>
</dbReference>
<keyword evidence="2 9" id="KW-0813">Transport</keyword>
<organism evidence="10 11">
    <name type="scientific">Caldanaerobius fijiensis DSM 17918</name>
    <dbReference type="NCBI Taxonomy" id="1121256"/>
    <lineage>
        <taxon>Bacteria</taxon>
        <taxon>Bacillati</taxon>
        <taxon>Bacillota</taxon>
        <taxon>Clostridia</taxon>
        <taxon>Thermoanaerobacterales</taxon>
        <taxon>Thermoanaerobacteraceae</taxon>
        <taxon>Caldanaerobius</taxon>
    </lineage>
</organism>
<dbReference type="HAMAP" id="MF_00422">
    <property type="entry name" value="SecE"/>
    <property type="match status" value="1"/>
</dbReference>
<accession>A0A1M5ETG7</accession>
<dbReference type="InterPro" id="IPR038379">
    <property type="entry name" value="SecE_sf"/>
</dbReference>
<keyword evidence="8 9" id="KW-0472">Membrane</keyword>
<sequence>MADVTKGIMKFYREVKAEMKKVTWPTREQVTQYTTLILVLIASMTLIFWLADSLFVFLLRKILGV</sequence>